<gene>
    <name evidence="2" type="ORF">NLI96_g7907</name>
</gene>
<dbReference type="Proteomes" id="UP001212997">
    <property type="component" value="Unassembled WGS sequence"/>
</dbReference>
<feature type="compositionally biased region" description="Basic and acidic residues" evidence="1">
    <location>
        <begin position="12"/>
        <end position="21"/>
    </location>
</feature>
<protein>
    <submittedName>
        <fullName evidence="2">Uncharacterized protein</fullName>
    </submittedName>
</protein>
<evidence type="ECO:0000313" key="2">
    <source>
        <dbReference type="EMBL" id="KAJ3481075.1"/>
    </source>
</evidence>
<dbReference type="EMBL" id="JANAWD010000341">
    <property type="protein sequence ID" value="KAJ3481075.1"/>
    <property type="molecule type" value="Genomic_DNA"/>
</dbReference>
<evidence type="ECO:0000256" key="1">
    <source>
        <dbReference type="SAM" id="MobiDB-lite"/>
    </source>
</evidence>
<reference evidence="2" key="1">
    <citation type="submission" date="2022-07" db="EMBL/GenBank/DDBJ databases">
        <title>Genome Sequence of Physisporinus lineatus.</title>
        <authorList>
            <person name="Buettner E."/>
        </authorList>
    </citation>
    <scope>NUCLEOTIDE SEQUENCE</scope>
    <source>
        <strain evidence="2">VT162</strain>
    </source>
</reference>
<accession>A0AAD5UYA5</accession>
<organism evidence="2 3">
    <name type="scientific">Meripilus lineatus</name>
    <dbReference type="NCBI Taxonomy" id="2056292"/>
    <lineage>
        <taxon>Eukaryota</taxon>
        <taxon>Fungi</taxon>
        <taxon>Dikarya</taxon>
        <taxon>Basidiomycota</taxon>
        <taxon>Agaricomycotina</taxon>
        <taxon>Agaricomycetes</taxon>
        <taxon>Polyporales</taxon>
        <taxon>Meripilaceae</taxon>
        <taxon>Meripilus</taxon>
    </lineage>
</organism>
<name>A0AAD5UYA5_9APHY</name>
<dbReference type="Gene3D" id="3.40.50.720">
    <property type="entry name" value="NAD(P)-binding Rossmann-like Domain"/>
    <property type="match status" value="1"/>
</dbReference>
<dbReference type="Gene3D" id="3.90.180.10">
    <property type="entry name" value="Medium-chain alcohol dehydrogenases, catalytic domain"/>
    <property type="match status" value="1"/>
</dbReference>
<dbReference type="AlphaFoldDB" id="A0AAD5UYA5"/>
<proteinExistence type="predicted"/>
<feature type="region of interest" description="Disordered" evidence="1">
    <location>
        <begin position="1"/>
        <end position="21"/>
    </location>
</feature>
<evidence type="ECO:0000313" key="3">
    <source>
        <dbReference type="Proteomes" id="UP001212997"/>
    </source>
</evidence>
<keyword evidence="3" id="KW-1185">Reference proteome</keyword>
<sequence>MLCRFSMLNGHTGKDSTAHSRSEFIRQGARSNDAGYPPRRVPFLLPKQLLENDEGSQSRTSVPCQQSRLPRHFRWPASPAPSHKPCRAYRHWFTGELSNARRAEGFPESILSTPPTRTIHTVPIVTNGRVIHVQHPTGYYKPAIIACGAISGASDTKAGAVINHSLIFKKVITVHGFLYGFGDEAQKALGTFDADTMPLVASGKITSREHRYQGLREMERA</sequence>
<comment type="caution">
    <text evidence="2">The sequence shown here is derived from an EMBL/GenBank/DDBJ whole genome shotgun (WGS) entry which is preliminary data.</text>
</comment>